<name>A0ABU0J4L1_9HYPH</name>
<dbReference type="InterPro" id="IPR018485">
    <property type="entry name" value="FGGY_C"/>
</dbReference>
<evidence type="ECO:0000256" key="3">
    <source>
        <dbReference type="ARBA" id="ARBA00022777"/>
    </source>
</evidence>
<dbReference type="PIRSF" id="PIRSF000538">
    <property type="entry name" value="GlpK"/>
    <property type="match status" value="1"/>
</dbReference>
<keyword evidence="2 4" id="KW-0808">Transferase</keyword>
<evidence type="ECO:0000259" key="6">
    <source>
        <dbReference type="Pfam" id="PF02782"/>
    </source>
</evidence>
<feature type="domain" description="Carbohydrate kinase FGGY C-terminal" evidence="6">
    <location>
        <begin position="259"/>
        <end position="445"/>
    </location>
</feature>
<dbReference type="InterPro" id="IPR050406">
    <property type="entry name" value="FGGY_Carb_Kinase"/>
</dbReference>
<keyword evidence="8" id="KW-1185">Reference proteome</keyword>
<keyword evidence="3 4" id="KW-0418">Kinase</keyword>
<dbReference type="InterPro" id="IPR043129">
    <property type="entry name" value="ATPase_NBD"/>
</dbReference>
<dbReference type="InterPro" id="IPR018483">
    <property type="entry name" value="Carb_kinase_FGGY_CS"/>
</dbReference>
<evidence type="ECO:0000256" key="2">
    <source>
        <dbReference type="ARBA" id="ARBA00022679"/>
    </source>
</evidence>
<dbReference type="GO" id="GO:0008744">
    <property type="term" value="F:L-xylulokinase activity"/>
    <property type="evidence" value="ECO:0007669"/>
    <property type="project" value="UniProtKB-EC"/>
</dbReference>
<comment type="caution">
    <text evidence="7">The sequence shown here is derived from an EMBL/GenBank/DDBJ whole genome shotgun (WGS) entry which is preliminary data.</text>
</comment>
<feature type="domain" description="Carbohydrate kinase FGGY N-terminal" evidence="5">
    <location>
        <begin position="5"/>
        <end position="246"/>
    </location>
</feature>
<dbReference type="EC" id="2.7.1.53" evidence="7"/>
<dbReference type="SUPFAM" id="SSF53067">
    <property type="entry name" value="Actin-like ATPase domain"/>
    <property type="match status" value="2"/>
</dbReference>
<protein>
    <submittedName>
        <fullName evidence="7">L-xylulokinase</fullName>
        <ecNumber evidence="7">2.7.1.53</ecNumber>
    </submittedName>
</protein>
<dbReference type="PANTHER" id="PTHR43095:SF3">
    <property type="entry name" value="L-XYLULOSE_3-KETO-L-GULONATE KINASE"/>
    <property type="match status" value="1"/>
</dbReference>
<reference evidence="7 8" key="1">
    <citation type="submission" date="2023-07" db="EMBL/GenBank/DDBJ databases">
        <title>Genomic Encyclopedia of Type Strains, Phase IV (KMG-IV): sequencing the most valuable type-strain genomes for metagenomic binning, comparative biology and taxonomic classification.</title>
        <authorList>
            <person name="Goeker M."/>
        </authorList>
    </citation>
    <scope>NUCLEOTIDE SEQUENCE [LARGE SCALE GENOMIC DNA]</scope>
    <source>
        <strain evidence="7 8">DSM 19619</strain>
    </source>
</reference>
<evidence type="ECO:0000313" key="7">
    <source>
        <dbReference type="EMBL" id="MDQ0468122.1"/>
    </source>
</evidence>
<dbReference type="RefSeq" id="WP_307268754.1">
    <property type="nucleotide sequence ID" value="NZ_JAUSVX010000001.1"/>
</dbReference>
<dbReference type="EMBL" id="JAUSVX010000001">
    <property type="protein sequence ID" value="MDQ0468122.1"/>
    <property type="molecule type" value="Genomic_DNA"/>
</dbReference>
<dbReference type="Proteomes" id="UP001242480">
    <property type="component" value="Unassembled WGS sequence"/>
</dbReference>
<dbReference type="InterPro" id="IPR018484">
    <property type="entry name" value="FGGY_N"/>
</dbReference>
<accession>A0ABU0J4L1</accession>
<sequence>MESHILAIDAGGTAIKVALYDVEGREVAAAGQSLRPLTPAPGYNERDPDVMWDAICRSVGQVLQKSAVRPDRIAVIGLTGYGNGLLLTDAAGRPVRHAILSSDQRAAAIVAQWRDDNLEAGQFVLTNQRLFAGKTLSLLAWLAQHEPATLARAAHVLSCKDYIRYRLTGRFNLEVSDASSGGFLDHAGRSFTPGVLDHFGLGAHAHLFTPTIEPLALAGQLTAESAAAMGLARGTPVSAGYADGPAMLLALGIVDQSLLNVVAGTWGLNQLVTHSPVTDGSILGCTLGAREGEYILIDGGVTSASTFEWFVDMLRPAGAEAAPHDWYNGEIAKLERNEPPVYFLPYVNGRLDMPEARGSFVGLSAWHRLPHMARAVFEGVAMEHRQHVEKLLAGRPRPSAVRFAGGAARSRPWLEIFAATLDLPVELSTASELGALGAAIIAAVGAGLHPDLETAVARMTRVGSRIEPDAGHVQDMARRYAGFSFLRNRFDTMWAELQAHAVPPLPS</sequence>
<dbReference type="PROSITE" id="PS00445">
    <property type="entry name" value="FGGY_KINASES_2"/>
    <property type="match status" value="1"/>
</dbReference>
<dbReference type="Gene3D" id="3.30.420.40">
    <property type="match status" value="2"/>
</dbReference>
<gene>
    <name evidence="7" type="ORF">QO011_001117</name>
</gene>
<dbReference type="CDD" id="cd07802">
    <property type="entry name" value="ASKHA_NBD_FGGY_EcLyxK-like"/>
    <property type="match status" value="1"/>
</dbReference>
<evidence type="ECO:0000256" key="1">
    <source>
        <dbReference type="ARBA" id="ARBA00009156"/>
    </source>
</evidence>
<comment type="similarity">
    <text evidence="1 4">Belongs to the FGGY kinase family.</text>
</comment>
<dbReference type="PANTHER" id="PTHR43095">
    <property type="entry name" value="SUGAR KINASE"/>
    <property type="match status" value="1"/>
</dbReference>
<dbReference type="Pfam" id="PF00370">
    <property type="entry name" value="FGGY_N"/>
    <property type="match status" value="1"/>
</dbReference>
<evidence type="ECO:0000313" key="8">
    <source>
        <dbReference type="Proteomes" id="UP001242480"/>
    </source>
</evidence>
<dbReference type="InterPro" id="IPR000577">
    <property type="entry name" value="Carb_kinase_FGGY"/>
</dbReference>
<organism evidence="7 8">
    <name type="scientific">Labrys wisconsinensis</name>
    <dbReference type="NCBI Taxonomy" id="425677"/>
    <lineage>
        <taxon>Bacteria</taxon>
        <taxon>Pseudomonadati</taxon>
        <taxon>Pseudomonadota</taxon>
        <taxon>Alphaproteobacteria</taxon>
        <taxon>Hyphomicrobiales</taxon>
        <taxon>Xanthobacteraceae</taxon>
        <taxon>Labrys</taxon>
    </lineage>
</organism>
<evidence type="ECO:0000259" key="5">
    <source>
        <dbReference type="Pfam" id="PF00370"/>
    </source>
</evidence>
<dbReference type="Pfam" id="PF02782">
    <property type="entry name" value="FGGY_C"/>
    <property type="match status" value="1"/>
</dbReference>
<proteinExistence type="inferred from homology"/>
<evidence type="ECO:0000256" key="4">
    <source>
        <dbReference type="RuleBase" id="RU003733"/>
    </source>
</evidence>